<gene>
    <name evidence="6" type="ORF">D3870_14005</name>
</gene>
<name>A0A418X3C8_9BURK</name>
<feature type="domain" description="Gp5/Type VI secretion system Vgr protein OB-fold" evidence="3">
    <location>
        <begin position="544"/>
        <end position="589"/>
    </location>
</feature>
<dbReference type="InterPro" id="IPR028244">
    <property type="entry name" value="T6SS_Rhs_Vgr_dom"/>
</dbReference>
<dbReference type="Pfam" id="PF10106">
    <property type="entry name" value="DUF2345"/>
    <property type="match status" value="1"/>
</dbReference>
<dbReference type="Gene3D" id="4.10.220.110">
    <property type="match status" value="1"/>
</dbReference>
<sequence length="1066" mass="114544">MWNRKNMFGFVKGIIFYHCSCIHPLSDFTEIASWKKLQKKQFRAEIRFFFASFLARNLMSDTITHNAALRAHLTRYTQDTRLLRLTTSLGADALLVERIEGEEGLSQGFCFRIHALSTDARLDLHGLLGQPALLEILTQHSRSALRPLHGHLTAIERLGSDGGFTRHVLTLEPWTAFLRHRRDSYVWQDASVFDILDDIFGGYRDNGRLAPSWRLALADRDGYPRHDIRTQFEEGDWTFVERLLADEGLFYWFEHSGDAGSAALGSHTLVIGDHNGAFTPNAQDAIRYHRAAATEQADSITAWQAGQRIVPNAVSVASWNPAQVAVLDAHADSTQDSAAIPALPVIDHPGLERFATRAEAERAARRMLEAFEARDRTCRGSSTVRTLAPATTFVLTGHALYDAERRRSGDAAATFAVIHVRHRARNNLSSDARSLIAGVFANTAGTPAPEADAAPLYENRFTAVRADVPWRPLTADGRGALLHPRPTVTGPHTAIVVGVAGQDLNTERDHRVKVQMHWQRGSRSHGRQSHPQGGDNAPGNEGAYVWVRVAETAAGPNWGSSFVPRIGQEVLLDYLEGDIDRPIIVGSLYNGRGMDDAQGNAVGQGAGTATGNAPAWFAGASGAHAHNAVLSGFKTQEIGHSHDGQGGSNALVFDDSTGQVGTRLSTTGHATQLNLGHIKRQKDNERRQSHGHGTELTTEAYGALRAGHGLLISADARPGGSGAQMDAQEAQRQLQQAHELQANLADSAQQHNAFAGKTLDKARHERPETVLKRALASLAHSEDGIGTQQGGGAGKVPAFGRPDLVISAPAGIALLTPQDAHLVADAATVTGGLDASATAGRNVAAAARSGISLFTRGDARAQRKEQGDCGIKLHAASGKVSVQAHSGAISAAADKDVSISSTHASVEAAAKDHVLLTAGGAYLKIAGGSIEIHAPGKVEFKAGMKVLDGPASRTVALPFLPSYASVPHAKQFKLLTLEGKGLEGAQIEMYRRQDKTVLKKSIASAGGEIGLDIKEDSEEYSALAGYRAWTSTFEELESDQYQMPEDHEASSSASDEDGREEEKNHS</sequence>
<dbReference type="AlphaFoldDB" id="A0A418X3C8"/>
<evidence type="ECO:0000256" key="1">
    <source>
        <dbReference type="ARBA" id="ARBA00005558"/>
    </source>
</evidence>
<dbReference type="Pfam" id="PF13296">
    <property type="entry name" value="T6SS_Vgr"/>
    <property type="match status" value="1"/>
</dbReference>
<feature type="region of interest" description="Disordered" evidence="2">
    <location>
        <begin position="1036"/>
        <end position="1066"/>
    </location>
</feature>
<dbReference type="InterPro" id="IPR037026">
    <property type="entry name" value="Vgr_OB-fold_dom_sf"/>
</dbReference>
<feature type="domain" description="Putative type VI secretion system Rhs element associated Vgr" evidence="5">
    <location>
        <begin position="645"/>
        <end position="748"/>
    </location>
</feature>
<evidence type="ECO:0000259" key="4">
    <source>
        <dbReference type="Pfam" id="PF10106"/>
    </source>
</evidence>
<evidence type="ECO:0000256" key="2">
    <source>
        <dbReference type="SAM" id="MobiDB-lite"/>
    </source>
</evidence>
<dbReference type="Gene3D" id="2.30.110.50">
    <property type="match status" value="1"/>
</dbReference>
<dbReference type="Gene3D" id="3.55.50.10">
    <property type="entry name" value="Baseplate protein-like domains"/>
    <property type="match status" value="1"/>
</dbReference>
<evidence type="ECO:0000259" key="5">
    <source>
        <dbReference type="Pfam" id="PF13296"/>
    </source>
</evidence>
<protein>
    <submittedName>
        <fullName evidence="6">Type VI secretion system tip protein VgrG</fullName>
    </submittedName>
</protein>
<comment type="similarity">
    <text evidence="1">Belongs to the VgrG protein family.</text>
</comment>
<dbReference type="SUPFAM" id="SSF69255">
    <property type="entry name" value="gp5 N-terminal domain-like"/>
    <property type="match status" value="1"/>
</dbReference>
<feature type="region of interest" description="Disordered" evidence="2">
    <location>
        <begin position="517"/>
        <end position="540"/>
    </location>
</feature>
<dbReference type="Proteomes" id="UP000285190">
    <property type="component" value="Unassembled WGS sequence"/>
</dbReference>
<feature type="domain" description="DUF2345" evidence="4">
    <location>
        <begin position="792"/>
        <end position="951"/>
    </location>
</feature>
<dbReference type="InterPro" id="IPR006531">
    <property type="entry name" value="Gp5/Vgr_OB"/>
</dbReference>
<reference evidence="6 7" key="1">
    <citation type="submission" date="2018-09" db="EMBL/GenBank/DDBJ databases">
        <authorList>
            <person name="Zhu H."/>
        </authorList>
    </citation>
    <scope>NUCLEOTIDE SEQUENCE [LARGE SCALE GENOMIC DNA]</scope>
    <source>
        <strain evidence="6 7">K2R10-39</strain>
    </source>
</reference>
<proteinExistence type="inferred from homology"/>
<comment type="caution">
    <text evidence="6">The sequence shown here is derived from an EMBL/GenBank/DDBJ whole genome shotgun (WGS) entry which is preliminary data.</text>
</comment>
<dbReference type="SUPFAM" id="SSF69279">
    <property type="entry name" value="Phage tail proteins"/>
    <property type="match status" value="2"/>
</dbReference>
<evidence type="ECO:0000313" key="7">
    <source>
        <dbReference type="Proteomes" id="UP000285190"/>
    </source>
</evidence>
<organism evidence="6 7">
    <name type="scientific">Noviherbaspirillum cavernae</name>
    <dbReference type="NCBI Taxonomy" id="2320862"/>
    <lineage>
        <taxon>Bacteria</taxon>
        <taxon>Pseudomonadati</taxon>
        <taxon>Pseudomonadota</taxon>
        <taxon>Betaproteobacteria</taxon>
        <taxon>Burkholderiales</taxon>
        <taxon>Oxalobacteraceae</taxon>
        <taxon>Noviherbaspirillum</taxon>
    </lineage>
</organism>
<dbReference type="NCBIfam" id="TIGR01646">
    <property type="entry name" value="vgr_GE"/>
    <property type="match status" value="1"/>
</dbReference>
<dbReference type="InterPro" id="IPR017847">
    <property type="entry name" value="T6SS_RhsGE_Vgr_subset"/>
</dbReference>
<dbReference type="Pfam" id="PF05954">
    <property type="entry name" value="Phage_GPD"/>
    <property type="match status" value="1"/>
</dbReference>
<dbReference type="InterPro" id="IPR006533">
    <property type="entry name" value="T6SS_Vgr_RhsGE"/>
</dbReference>
<keyword evidence="7" id="KW-1185">Reference proteome</keyword>
<accession>A0A418X3C8</accession>
<dbReference type="Pfam" id="PF04717">
    <property type="entry name" value="Phage_base_V"/>
    <property type="match status" value="1"/>
</dbReference>
<dbReference type="InterPro" id="IPR018769">
    <property type="entry name" value="VgrG2_DUF2345"/>
</dbReference>
<evidence type="ECO:0000313" key="6">
    <source>
        <dbReference type="EMBL" id="RJG06964.1"/>
    </source>
</evidence>
<feature type="region of interest" description="Disordered" evidence="2">
    <location>
        <begin position="719"/>
        <end position="738"/>
    </location>
</feature>
<dbReference type="NCBIfam" id="TIGR03361">
    <property type="entry name" value="VI_Rhs_Vgr"/>
    <property type="match status" value="1"/>
</dbReference>
<evidence type="ECO:0000259" key="3">
    <source>
        <dbReference type="Pfam" id="PF04717"/>
    </source>
</evidence>
<dbReference type="EMBL" id="QYUN01000002">
    <property type="protein sequence ID" value="RJG06964.1"/>
    <property type="molecule type" value="Genomic_DNA"/>
</dbReference>
<dbReference type="Gene3D" id="2.40.50.230">
    <property type="entry name" value="Gp5 N-terminal domain"/>
    <property type="match status" value="1"/>
</dbReference>